<accession>A0ABW7YU18</accession>
<dbReference type="Proteomes" id="UP001612741">
    <property type="component" value="Unassembled WGS sequence"/>
</dbReference>
<dbReference type="EMBL" id="JBITGY010000003">
    <property type="protein sequence ID" value="MFI6497989.1"/>
    <property type="molecule type" value="Genomic_DNA"/>
</dbReference>
<dbReference type="RefSeq" id="WP_397081250.1">
    <property type="nucleotide sequence ID" value="NZ_JBITGY010000003.1"/>
</dbReference>
<protein>
    <submittedName>
        <fullName evidence="1">Uncharacterized protein</fullName>
    </submittedName>
</protein>
<name>A0ABW7YU18_9ACTN</name>
<evidence type="ECO:0000313" key="2">
    <source>
        <dbReference type="Proteomes" id="UP001612741"/>
    </source>
</evidence>
<reference evidence="1 2" key="1">
    <citation type="submission" date="2024-10" db="EMBL/GenBank/DDBJ databases">
        <title>The Natural Products Discovery Center: Release of the First 8490 Sequenced Strains for Exploring Actinobacteria Biosynthetic Diversity.</title>
        <authorList>
            <person name="Kalkreuter E."/>
            <person name="Kautsar S.A."/>
            <person name="Yang D."/>
            <person name="Bader C.D."/>
            <person name="Teijaro C.N."/>
            <person name="Fluegel L."/>
            <person name="Davis C.M."/>
            <person name="Simpson J.R."/>
            <person name="Lauterbach L."/>
            <person name="Steele A.D."/>
            <person name="Gui C."/>
            <person name="Meng S."/>
            <person name="Li G."/>
            <person name="Viehrig K."/>
            <person name="Ye F."/>
            <person name="Su P."/>
            <person name="Kiefer A.F."/>
            <person name="Nichols A."/>
            <person name="Cepeda A.J."/>
            <person name="Yan W."/>
            <person name="Fan B."/>
            <person name="Jiang Y."/>
            <person name="Adhikari A."/>
            <person name="Zheng C.-J."/>
            <person name="Schuster L."/>
            <person name="Cowan T.M."/>
            <person name="Smanski M.J."/>
            <person name="Chevrette M.G."/>
            <person name="De Carvalho L.P.S."/>
            <person name="Shen B."/>
        </authorList>
    </citation>
    <scope>NUCLEOTIDE SEQUENCE [LARGE SCALE GENOMIC DNA]</scope>
    <source>
        <strain evidence="1 2">NPDC050545</strain>
    </source>
</reference>
<gene>
    <name evidence="1" type="ORF">ACIBG2_11415</name>
</gene>
<sequence length="151" mass="16646">MNPSPAAIAAELGLPVSRITDALLLKIAEDELFLHHLEMCRTDERLMSILLRETEATAASPQGQSTPELLRRASLAVVRWASSGFRKVSQAAYDRRLAACLACEHLVAPTENPVYRFTGARSVCNLCGCETRRKARLPAEACPIGRWGEER</sequence>
<evidence type="ECO:0000313" key="1">
    <source>
        <dbReference type="EMBL" id="MFI6497989.1"/>
    </source>
</evidence>
<proteinExistence type="predicted"/>
<comment type="caution">
    <text evidence="1">The sequence shown here is derived from an EMBL/GenBank/DDBJ whole genome shotgun (WGS) entry which is preliminary data.</text>
</comment>
<organism evidence="1 2">
    <name type="scientific">Nonomuraea typhae</name>
    <dbReference type="NCBI Taxonomy" id="2603600"/>
    <lineage>
        <taxon>Bacteria</taxon>
        <taxon>Bacillati</taxon>
        <taxon>Actinomycetota</taxon>
        <taxon>Actinomycetes</taxon>
        <taxon>Streptosporangiales</taxon>
        <taxon>Streptosporangiaceae</taxon>
        <taxon>Nonomuraea</taxon>
    </lineage>
</organism>
<keyword evidence="2" id="KW-1185">Reference proteome</keyword>